<comment type="caution">
    <text evidence="1">The sequence shown here is derived from an EMBL/GenBank/DDBJ whole genome shotgun (WGS) entry which is preliminary data.</text>
</comment>
<name>A0ABP9PQ95_9BACT</name>
<dbReference type="Proteomes" id="UP001499852">
    <property type="component" value="Unassembled WGS sequence"/>
</dbReference>
<protein>
    <submittedName>
        <fullName evidence="1">Uncharacterized protein</fullName>
    </submittedName>
</protein>
<evidence type="ECO:0000313" key="1">
    <source>
        <dbReference type="EMBL" id="GAA5150333.1"/>
    </source>
</evidence>
<evidence type="ECO:0000313" key="2">
    <source>
        <dbReference type="Proteomes" id="UP001499852"/>
    </source>
</evidence>
<organism evidence="1 2">
    <name type="scientific">Prosthecobacter algae</name>
    <dbReference type="NCBI Taxonomy" id="1144682"/>
    <lineage>
        <taxon>Bacteria</taxon>
        <taxon>Pseudomonadati</taxon>
        <taxon>Verrucomicrobiota</taxon>
        <taxon>Verrucomicrobiia</taxon>
        <taxon>Verrucomicrobiales</taxon>
        <taxon>Verrucomicrobiaceae</taxon>
        <taxon>Prosthecobacter</taxon>
    </lineage>
</organism>
<proteinExistence type="predicted"/>
<sequence>MDNPQDEGYARVRIYDNGMFIFNGNDWKREVIIEEDEFQTETLDEILGRLNSEWAHHQVYCSFIGFEAKMKRMLAGAHLLPGAWVVEEMRVTPLPPEEPGHFY</sequence>
<accession>A0ABP9PQ95</accession>
<dbReference type="RefSeq" id="WP_345739069.1">
    <property type="nucleotide sequence ID" value="NZ_BAABIA010000023.1"/>
</dbReference>
<dbReference type="EMBL" id="BAABIA010000023">
    <property type="protein sequence ID" value="GAA5150333.1"/>
    <property type="molecule type" value="Genomic_DNA"/>
</dbReference>
<keyword evidence="2" id="KW-1185">Reference proteome</keyword>
<reference evidence="2" key="1">
    <citation type="journal article" date="2019" name="Int. J. Syst. Evol. Microbiol.">
        <title>The Global Catalogue of Microorganisms (GCM) 10K type strain sequencing project: providing services to taxonomists for standard genome sequencing and annotation.</title>
        <authorList>
            <consortium name="The Broad Institute Genomics Platform"/>
            <consortium name="The Broad Institute Genome Sequencing Center for Infectious Disease"/>
            <person name="Wu L."/>
            <person name="Ma J."/>
        </authorList>
    </citation>
    <scope>NUCLEOTIDE SEQUENCE [LARGE SCALE GENOMIC DNA]</scope>
    <source>
        <strain evidence="2">JCM 18053</strain>
    </source>
</reference>
<gene>
    <name evidence="1" type="ORF">GCM10023213_49040</name>
</gene>